<evidence type="ECO:0000256" key="1">
    <source>
        <dbReference type="ARBA" id="ARBA00023015"/>
    </source>
</evidence>
<proteinExistence type="predicted"/>
<feature type="domain" description="RNA polymerase sigma-70 region 4" evidence="7">
    <location>
        <begin position="335"/>
        <end position="388"/>
    </location>
</feature>
<dbReference type="InterPro" id="IPR007630">
    <property type="entry name" value="RNA_pol_sigma70_r4"/>
</dbReference>
<keyword evidence="1" id="KW-0805">Transcription regulation</keyword>
<organism evidence="8 9">
    <name type="scientific">Ralstonia mojiangensis</name>
    <dbReference type="NCBI Taxonomy" id="2953895"/>
    <lineage>
        <taxon>Bacteria</taxon>
        <taxon>Pseudomonadati</taxon>
        <taxon>Pseudomonadota</taxon>
        <taxon>Betaproteobacteria</taxon>
        <taxon>Burkholderiales</taxon>
        <taxon>Burkholderiaceae</taxon>
        <taxon>Ralstonia</taxon>
    </lineage>
</organism>
<comment type="caution">
    <text evidence="8">The sequence shown here is derived from an EMBL/GenBank/DDBJ whole genome shotgun (WGS) entry which is preliminary data.</text>
</comment>
<dbReference type="InterPro" id="IPR013324">
    <property type="entry name" value="RNA_pol_sigma_r3/r4-like"/>
</dbReference>
<dbReference type="AlphaFoldDB" id="A0AAE3HZL3"/>
<feature type="compositionally biased region" description="Acidic residues" evidence="5">
    <location>
        <begin position="16"/>
        <end position="31"/>
    </location>
</feature>
<dbReference type="InterPro" id="IPR014284">
    <property type="entry name" value="RNA_pol_sigma-70_dom"/>
</dbReference>
<dbReference type="InterPro" id="IPR000943">
    <property type="entry name" value="RNA_pol_sigma70"/>
</dbReference>
<reference evidence="8" key="1">
    <citation type="journal article" date="2023" name="Front. Microbiol.">
        <title>Ralstonia chuxiongensis sp. nov., Ralstonia mojiangensis sp. nov., and Ralstonia soli sp. nov., isolated from tobacco fields, are three novel species in the family Burkholderiaceae.</title>
        <authorList>
            <person name="Lu C.H."/>
            <person name="Zhang Y.Y."/>
            <person name="Jiang N."/>
            <person name="Chen W."/>
            <person name="Shao X."/>
            <person name="Zhao Z.M."/>
            <person name="Lu W.L."/>
            <person name="Hu X."/>
            <person name="Xi Y.X."/>
            <person name="Zou S.Y."/>
            <person name="Wei Q.J."/>
            <person name="Lin Z.L."/>
            <person name="Gong L."/>
            <person name="Gai X.T."/>
            <person name="Zhang L.Q."/>
            <person name="Li J.Y."/>
            <person name="Jin Y."/>
            <person name="Xia Z.Y."/>
        </authorList>
    </citation>
    <scope>NUCLEOTIDE SEQUENCE</scope>
    <source>
        <strain evidence="8">22TCCZM01-4</strain>
    </source>
</reference>
<dbReference type="InterPro" id="IPR036388">
    <property type="entry name" value="WH-like_DNA-bd_sf"/>
</dbReference>
<dbReference type="Gene3D" id="1.10.10.10">
    <property type="entry name" value="Winged helix-like DNA-binding domain superfamily/Winged helix DNA-binding domain"/>
    <property type="match status" value="2"/>
</dbReference>
<keyword evidence="2" id="KW-0731">Sigma factor</keyword>
<evidence type="ECO:0000313" key="9">
    <source>
        <dbReference type="Proteomes" id="UP001164374"/>
    </source>
</evidence>
<dbReference type="EMBL" id="JAOCQJ010000001">
    <property type="protein sequence ID" value="MCT7314889.1"/>
    <property type="molecule type" value="Genomic_DNA"/>
</dbReference>
<dbReference type="PANTHER" id="PTHR30603">
    <property type="entry name" value="RNA POLYMERASE SIGMA FACTOR RPO"/>
    <property type="match status" value="1"/>
</dbReference>
<keyword evidence="3" id="KW-0238">DNA-binding</keyword>
<evidence type="ECO:0000256" key="4">
    <source>
        <dbReference type="ARBA" id="ARBA00023163"/>
    </source>
</evidence>
<dbReference type="NCBIfam" id="TIGR02937">
    <property type="entry name" value="sigma70-ECF"/>
    <property type="match status" value="1"/>
</dbReference>
<sequence>MEKGRQQRNFAPKEDYEFDDSFFEDEAELEEPEKSESPDSQDTIRPDIIDRVFRSLSADAQRGDNQLQRGDINRAYLRKNLSIAECAVIEERIIDNGYEILDDDESDASASSTTAAGRAHRYLTESEERDFGRQIQLALRLPADTSRLDKAYVDRVLKDAERARAAFVLSNTRFVEQIARRLGEHRHLLLEDAIQEGVLGLLHAANLYNPERGFRFKTYAAWWIEQYIQRAIANLDRTIRLPVHVQLRMASIRKARRRFTISRGRSPSLSELAIAIGMEEEKLLKLLWYVEITDCSEGDVSIGEDATLLSLVPDSAEPVIDRIIRRELQALIRCALSDLTPKQEHIIKMRFGIDMDDDHTLESVGAHFDLTRERIRQIESKALTRLRHPNRSSKLMDFLD</sequence>
<dbReference type="GO" id="GO:0016987">
    <property type="term" value="F:sigma factor activity"/>
    <property type="evidence" value="ECO:0007669"/>
    <property type="project" value="UniProtKB-KW"/>
</dbReference>
<keyword evidence="4" id="KW-0804">Transcription</keyword>
<feature type="compositionally biased region" description="Basic and acidic residues" evidence="5">
    <location>
        <begin position="32"/>
        <end position="46"/>
    </location>
</feature>
<evidence type="ECO:0000256" key="3">
    <source>
        <dbReference type="ARBA" id="ARBA00023125"/>
    </source>
</evidence>
<dbReference type="InterPro" id="IPR050239">
    <property type="entry name" value="Sigma-70_RNA_pol_init_factors"/>
</dbReference>
<dbReference type="CDD" id="cd06171">
    <property type="entry name" value="Sigma70_r4"/>
    <property type="match status" value="1"/>
</dbReference>
<dbReference type="InterPro" id="IPR007627">
    <property type="entry name" value="RNA_pol_sigma70_r2"/>
</dbReference>
<dbReference type="GO" id="GO:0006352">
    <property type="term" value="P:DNA-templated transcription initiation"/>
    <property type="evidence" value="ECO:0007669"/>
    <property type="project" value="InterPro"/>
</dbReference>
<evidence type="ECO:0000259" key="7">
    <source>
        <dbReference type="Pfam" id="PF04545"/>
    </source>
</evidence>
<feature type="region of interest" description="Disordered" evidence="5">
    <location>
        <begin position="1"/>
        <end position="46"/>
    </location>
</feature>
<dbReference type="SUPFAM" id="SSF88659">
    <property type="entry name" value="Sigma3 and sigma4 domains of RNA polymerase sigma factors"/>
    <property type="match status" value="2"/>
</dbReference>
<evidence type="ECO:0000256" key="2">
    <source>
        <dbReference type="ARBA" id="ARBA00023082"/>
    </source>
</evidence>
<dbReference type="PRINTS" id="PR00046">
    <property type="entry name" value="SIGMA70FCT"/>
</dbReference>
<feature type="domain" description="RNA polymerase sigma-70 region 2" evidence="6">
    <location>
        <begin position="168"/>
        <end position="237"/>
    </location>
</feature>
<evidence type="ECO:0000256" key="5">
    <source>
        <dbReference type="SAM" id="MobiDB-lite"/>
    </source>
</evidence>
<dbReference type="Proteomes" id="UP001164374">
    <property type="component" value="Unassembled WGS sequence"/>
</dbReference>
<evidence type="ECO:0000259" key="6">
    <source>
        <dbReference type="Pfam" id="PF04542"/>
    </source>
</evidence>
<name>A0AAE3HZL3_9RALS</name>
<dbReference type="SUPFAM" id="SSF88946">
    <property type="entry name" value="Sigma2 domain of RNA polymerase sigma factors"/>
    <property type="match status" value="1"/>
</dbReference>
<dbReference type="Pfam" id="PF04545">
    <property type="entry name" value="Sigma70_r4"/>
    <property type="match status" value="1"/>
</dbReference>
<dbReference type="Pfam" id="PF04542">
    <property type="entry name" value="Sigma70_r2"/>
    <property type="match status" value="1"/>
</dbReference>
<reference evidence="8" key="2">
    <citation type="submission" date="2023-02" db="EMBL/GenBank/DDBJ databases">
        <authorList>
            <person name="Lu C.-H."/>
        </authorList>
    </citation>
    <scope>NUCLEOTIDE SEQUENCE</scope>
    <source>
        <strain evidence="8">22TCCZM01-4</strain>
    </source>
</reference>
<dbReference type="RefSeq" id="WP_260798408.1">
    <property type="nucleotide sequence ID" value="NZ_JAOCQJ010000001.1"/>
</dbReference>
<evidence type="ECO:0000313" key="8">
    <source>
        <dbReference type="EMBL" id="MCT7314889.1"/>
    </source>
</evidence>
<accession>A0AAE3HZL3</accession>
<gene>
    <name evidence="8" type="ORF">N5I87_02655</name>
</gene>
<feature type="compositionally biased region" description="Basic and acidic residues" evidence="5">
    <location>
        <begin position="1"/>
        <end position="15"/>
    </location>
</feature>
<dbReference type="PANTHER" id="PTHR30603:SF47">
    <property type="entry name" value="RNA POLYMERASE SIGMA FACTOR SIGD, CHLOROPLASTIC"/>
    <property type="match status" value="1"/>
</dbReference>
<protein>
    <submittedName>
        <fullName evidence="8">Sigma-70 family RNA polymerase sigma factor</fullName>
    </submittedName>
</protein>
<dbReference type="GO" id="GO:0003677">
    <property type="term" value="F:DNA binding"/>
    <property type="evidence" value="ECO:0007669"/>
    <property type="project" value="UniProtKB-KW"/>
</dbReference>
<dbReference type="Gene3D" id="1.10.601.10">
    <property type="entry name" value="RNA Polymerase Primary Sigma Factor"/>
    <property type="match status" value="1"/>
</dbReference>
<dbReference type="InterPro" id="IPR013325">
    <property type="entry name" value="RNA_pol_sigma_r2"/>
</dbReference>